<name>A0A5C8KIY1_9GAMM</name>
<dbReference type="Proteomes" id="UP000321248">
    <property type="component" value="Unassembled WGS sequence"/>
</dbReference>
<feature type="transmembrane region" description="Helical" evidence="1">
    <location>
        <begin position="7"/>
        <end position="27"/>
    </location>
</feature>
<dbReference type="InterPro" id="IPR021306">
    <property type="entry name" value="DUF2878"/>
</dbReference>
<keyword evidence="1" id="KW-0812">Transmembrane</keyword>
<keyword evidence="3" id="KW-1185">Reference proteome</keyword>
<feature type="transmembrane region" description="Helical" evidence="1">
    <location>
        <begin position="92"/>
        <end position="112"/>
    </location>
</feature>
<sequence length="187" mass="19065">MSTPHRMALVANALGFQCVWFATVAGAGSGRPWTGPLAVAIFALLTLALSGQRRADASLLAIVLPFGFALDSVWVGLGLLEFAHSWPSPDWAPLWILSLWAGFALTINHSLAAICQRPALAVTLGAIGGPLAYLAAERGFGAVSLAAPTSVVIGAIGAAWAVTVPLLALAAARVAPHPAALHPGTPP</sequence>
<organism evidence="2 3">
    <name type="scientific">Alkalisalibacterium limincola</name>
    <dbReference type="NCBI Taxonomy" id="2699169"/>
    <lineage>
        <taxon>Bacteria</taxon>
        <taxon>Pseudomonadati</taxon>
        <taxon>Pseudomonadota</taxon>
        <taxon>Gammaproteobacteria</taxon>
        <taxon>Lysobacterales</taxon>
        <taxon>Lysobacteraceae</taxon>
        <taxon>Alkalisalibacterium</taxon>
    </lineage>
</organism>
<proteinExistence type="predicted"/>
<feature type="transmembrane region" description="Helical" evidence="1">
    <location>
        <begin position="57"/>
        <end position="80"/>
    </location>
</feature>
<feature type="transmembrane region" description="Helical" evidence="1">
    <location>
        <begin position="119"/>
        <end position="136"/>
    </location>
</feature>
<accession>A0A5C8KIY1</accession>
<gene>
    <name evidence="2" type="ORF">FU658_13660</name>
</gene>
<dbReference type="RefSeq" id="WP_147892586.1">
    <property type="nucleotide sequence ID" value="NZ_VRTS01000013.1"/>
</dbReference>
<dbReference type="OrthoDB" id="288800at2"/>
<feature type="transmembrane region" description="Helical" evidence="1">
    <location>
        <begin position="151"/>
        <end position="172"/>
    </location>
</feature>
<keyword evidence="1" id="KW-1133">Transmembrane helix</keyword>
<dbReference type="AlphaFoldDB" id="A0A5C8KIY1"/>
<evidence type="ECO:0000256" key="1">
    <source>
        <dbReference type="SAM" id="Phobius"/>
    </source>
</evidence>
<comment type="caution">
    <text evidence="2">The sequence shown here is derived from an EMBL/GenBank/DDBJ whole genome shotgun (WGS) entry which is preliminary data.</text>
</comment>
<reference evidence="2 3" key="1">
    <citation type="submission" date="2019-08" db="EMBL/GenBank/DDBJ databases">
        <authorList>
            <person name="Karlyshev A.V."/>
        </authorList>
    </citation>
    <scope>NUCLEOTIDE SEQUENCE [LARGE SCALE GENOMIC DNA]</scope>
    <source>
        <strain evidence="2 3">Alg18-2.2</strain>
    </source>
</reference>
<dbReference type="EMBL" id="VRTS01000013">
    <property type="protein sequence ID" value="TXK59163.1"/>
    <property type="molecule type" value="Genomic_DNA"/>
</dbReference>
<evidence type="ECO:0000313" key="3">
    <source>
        <dbReference type="Proteomes" id="UP000321248"/>
    </source>
</evidence>
<feature type="transmembrane region" description="Helical" evidence="1">
    <location>
        <begin position="33"/>
        <end position="50"/>
    </location>
</feature>
<keyword evidence="1" id="KW-0472">Membrane</keyword>
<dbReference type="Pfam" id="PF11086">
    <property type="entry name" value="DUF2878"/>
    <property type="match status" value="1"/>
</dbReference>
<evidence type="ECO:0000313" key="2">
    <source>
        <dbReference type="EMBL" id="TXK59163.1"/>
    </source>
</evidence>
<protein>
    <submittedName>
        <fullName evidence="2">DUF2878 domain-containing protein</fullName>
    </submittedName>
</protein>